<dbReference type="STRING" id="46224.B4102_0292"/>
<name>A0A150KSJ8_9BACI</name>
<dbReference type="Proteomes" id="UP000075666">
    <property type="component" value="Unassembled WGS sequence"/>
</dbReference>
<comment type="caution">
    <text evidence="1">The sequence shown here is derived from an EMBL/GenBank/DDBJ whole genome shotgun (WGS) entry which is preliminary data.</text>
</comment>
<protein>
    <submittedName>
        <fullName evidence="1">Uncharacterized protein</fullName>
    </submittedName>
</protein>
<proteinExistence type="predicted"/>
<evidence type="ECO:0000313" key="2">
    <source>
        <dbReference type="Proteomes" id="UP000075666"/>
    </source>
</evidence>
<dbReference type="AlphaFoldDB" id="A0A150KSJ8"/>
<dbReference type="PATRIC" id="fig|46224.3.peg.3657"/>
<evidence type="ECO:0000313" key="1">
    <source>
        <dbReference type="EMBL" id="KYD02697.1"/>
    </source>
</evidence>
<dbReference type="EMBL" id="LQYN01000071">
    <property type="protein sequence ID" value="KYD02697.1"/>
    <property type="molecule type" value="Genomic_DNA"/>
</dbReference>
<sequence length="69" mass="8536">MYYCINIFPNNIYHLEDEDIIIFYNIKNDDIHLYDVFSKEKVRFEKIIDYLATNNAQKVVFHYTRLQRI</sequence>
<organism evidence="1 2">
    <name type="scientific">Heyndrickxia sporothermodurans</name>
    <dbReference type="NCBI Taxonomy" id="46224"/>
    <lineage>
        <taxon>Bacteria</taxon>
        <taxon>Bacillati</taxon>
        <taxon>Bacillota</taxon>
        <taxon>Bacilli</taxon>
        <taxon>Bacillales</taxon>
        <taxon>Bacillaceae</taxon>
        <taxon>Heyndrickxia</taxon>
    </lineage>
</organism>
<keyword evidence="2" id="KW-1185">Reference proteome</keyword>
<gene>
    <name evidence="1" type="ORF">B4102_0292</name>
</gene>
<accession>A0A150KSJ8</accession>
<reference evidence="1 2" key="1">
    <citation type="submission" date="2016-01" db="EMBL/GenBank/DDBJ databases">
        <title>Genome Sequences of Twelve Sporeforming Bacillus Species Isolated from Foods.</title>
        <authorList>
            <person name="Berendsen E.M."/>
            <person name="Wells-Bennik M.H."/>
            <person name="Krawcyk A.O."/>
            <person name="De Jong A."/>
            <person name="Holsappel S."/>
            <person name="Eijlander R.T."/>
            <person name="Kuipers O.P."/>
        </authorList>
    </citation>
    <scope>NUCLEOTIDE SEQUENCE [LARGE SCALE GENOMIC DNA]</scope>
    <source>
        <strain evidence="1 2">B4102</strain>
    </source>
</reference>